<dbReference type="Gene3D" id="4.10.60.10">
    <property type="entry name" value="Zinc finger, CCHC-type"/>
    <property type="match status" value="1"/>
</dbReference>
<dbReference type="InterPro" id="IPR001878">
    <property type="entry name" value="Znf_CCHC"/>
</dbReference>
<dbReference type="AlphaFoldDB" id="A0A811VB20"/>
<keyword evidence="1" id="KW-0863">Zinc-finger</keyword>
<dbReference type="GO" id="GO:0008270">
    <property type="term" value="F:zinc ion binding"/>
    <property type="evidence" value="ECO:0007669"/>
    <property type="project" value="UniProtKB-KW"/>
</dbReference>
<evidence type="ECO:0000259" key="2">
    <source>
        <dbReference type="PROSITE" id="PS50158"/>
    </source>
</evidence>
<feature type="domain" description="CCHC-type" evidence="2">
    <location>
        <begin position="55"/>
        <end position="68"/>
    </location>
</feature>
<dbReference type="InterPro" id="IPR036875">
    <property type="entry name" value="Znf_CCHC_sf"/>
</dbReference>
<name>A0A811VB20_CERCA</name>
<dbReference type="Proteomes" id="UP000606786">
    <property type="component" value="Unassembled WGS sequence"/>
</dbReference>
<evidence type="ECO:0000313" key="4">
    <source>
        <dbReference type="Proteomes" id="UP000606786"/>
    </source>
</evidence>
<gene>
    <name evidence="3" type="ORF">CCAP1982_LOCUS19543</name>
</gene>
<protein>
    <submittedName>
        <fullName evidence="3">(Mediterranean fruit fly) hypothetical protein</fullName>
    </submittedName>
</protein>
<dbReference type="EMBL" id="CAJHJT010000056">
    <property type="protein sequence ID" value="CAD7011443.1"/>
    <property type="molecule type" value="Genomic_DNA"/>
</dbReference>
<dbReference type="GO" id="GO:0003676">
    <property type="term" value="F:nucleic acid binding"/>
    <property type="evidence" value="ECO:0007669"/>
    <property type="project" value="InterPro"/>
</dbReference>
<sequence>MQNFTSASDVIKAFKSITLSSNKINYGPKNEVLQLQLHGALSKDCRNPRREAGSCYTCGEQGHYAMKCNKYKKSKNAYRGKVIDSLKENIFESAQVSRKLARITQNKAQVYNKEYSDAKRQEPRKFKVGNYVVILNVSSQTGVSSNQMSKYLIETSR</sequence>
<comment type="caution">
    <text evidence="3">The sequence shown here is derived from an EMBL/GenBank/DDBJ whole genome shotgun (WGS) entry which is preliminary data.</text>
</comment>
<evidence type="ECO:0000313" key="3">
    <source>
        <dbReference type="EMBL" id="CAD7011443.1"/>
    </source>
</evidence>
<organism evidence="3 4">
    <name type="scientific">Ceratitis capitata</name>
    <name type="common">Mediterranean fruit fly</name>
    <name type="synonym">Tephritis capitata</name>
    <dbReference type="NCBI Taxonomy" id="7213"/>
    <lineage>
        <taxon>Eukaryota</taxon>
        <taxon>Metazoa</taxon>
        <taxon>Ecdysozoa</taxon>
        <taxon>Arthropoda</taxon>
        <taxon>Hexapoda</taxon>
        <taxon>Insecta</taxon>
        <taxon>Pterygota</taxon>
        <taxon>Neoptera</taxon>
        <taxon>Endopterygota</taxon>
        <taxon>Diptera</taxon>
        <taxon>Brachycera</taxon>
        <taxon>Muscomorpha</taxon>
        <taxon>Tephritoidea</taxon>
        <taxon>Tephritidae</taxon>
        <taxon>Ceratitis</taxon>
        <taxon>Ceratitis</taxon>
    </lineage>
</organism>
<evidence type="ECO:0000256" key="1">
    <source>
        <dbReference type="PROSITE-ProRule" id="PRU00047"/>
    </source>
</evidence>
<dbReference type="SUPFAM" id="SSF57756">
    <property type="entry name" value="Retrovirus zinc finger-like domains"/>
    <property type="match status" value="1"/>
</dbReference>
<dbReference type="PROSITE" id="PS50158">
    <property type="entry name" value="ZF_CCHC"/>
    <property type="match status" value="1"/>
</dbReference>
<keyword evidence="4" id="KW-1185">Reference proteome</keyword>
<proteinExistence type="predicted"/>
<reference evidence="3" key="1">
    <citation type="submission" date="2020-11" db="EMBL/GenBank/DDBJ databases">
        <authorList>
            <person name="Whitehead M."/>
        </authorList>
    </citation>
    <scope>NUCLEOTIDE SEQUENCE</scope>
    <source>
        <strain evidence="3">EGII</strain>
    </source>
</reference>
<keyword evidence="1" id="KW-0862">Zinc</keyword>
<keyword evidence="1" id="KW-0479">Metal-binding</keyword>
<accession>A0A811VB20</accession>